<feature type="non-terminal residue" evidence="4">
    <location>
        <position position="1"/>
    </location>
</feature>
<evidence type="ECO:0000256" key="2">
    <source>
        <dbReference type="SAM" id="MobiDB-lite"/>
    </source>
</evidence>
<keyword evidence="5" id="KW-1185">Reference proteome</keyword>
<feature type="compositionally biased region" description="Polar residues" evidence="2">
    <location>
        <begin position="418"/>
        <end position="431"/>
    </location>
</feature>
<feature type="region of interest" description="Disordered" evidence="2">
    <location>
        <begin position="134"/>
        <end position="194"/>
    </location>
</feature>
<dbReference type="Gene3D" id="2.60.200.20">
    <property type="match status" value="1"/>
</dbReference>
<sequence>MSVTSWFLVSSTGIRHRLPREMIFVGRDDCELMLQSRSVDKQHAVINYDKEKDEHWVKDLGSLNGTFVNDVRIPDQKYITLKLNDVIRFGYDILHHRDTLQLLLVSLQHEKYTSQLQMNYKGTTLKRVEQPMEHGVYPESSQAKLEKGERKAITETSTYRTPLYGQPSWWGEDDANNKEDRRQEEQYSERSKEITQHDEELNGNISAYRDAQEQSVFAFRREPSYFEIPTKEFQQPSKSPETQVHEIPTKDVDAIVAPVVQSHASFTIEFDDGTPGKIKIKDHVTKFSLRQRRPYSKDPAHTEVMSAESKVADWLVQNDPSLIRRQSPGDDAYSTKSDLPVHVRTLKGNRHEDGTQSDSEDPVAPKAEKETTMTGSERGTEQTRLQRQMRRDPHEMLHNKQAFVIEFFEDTPRKKRSQSFTHSAHSNQSDTDPGLKTKVEKRKNALPAEKLGNALPPAHIGAQAGKPSNSSSGTQRTGSFKREKTEDRISSSSTSASRASAKTYGSVGRKSKLAQDFMAEYLRETAQAGKSSTEKPAPLPMPVAPRVVISSESESASAPPPEVKSAQGRRNDEEDSVSETGTYTIETESQDKEVEEARKMIDQVFGVLESPEFSRISSAFRPIIKGEKDDSASQQHVISENGTSQKSAFLQAFASKAVSGSQADVQVRAMSAASQGSQKWVSRWASLADSYSDSGSVSGQESGVAPKPGEPENIVPSRTRRLLPQLPPNDKSDSPTSAVLVCQESYSEVTKRTIMKDNCVEACGDPSSHLFIQEDLDPDSLSDASRSDDGFSMEKGKKYKENNKMLEQMGEDTRSEGWQPGVSRVSNVKAVNEPVSTSFYIDKDGNDQEFSFKSAGVSVPGKPPVKDVSAYINAAGKVVISLHQSLPRDQENMAGKEASSFVRQESFTKDKSSSGVPQNKLPHISSHPLLKDLEAVRSTRMDFGQETHLLLKDTETALAALEAKLLSQSQQLESSETAGQLEDSLSGDSDVDTASTVSLVSGKNVPTSAPKRKTVASLQKEKSSSTPSIQDQCGQPSARDRLTEKRKTQAPEVSNRAEAAKRFQMKRSAGTRGSLDFTDDEKSSSLPYLPVPDAIVSDHENSVTRPVPRRKPFPQVTKEDHSKTTSNVQKIQQVLTRSNSLSTPRPTRASKLRRARLGDASDNECVDAEKLTTNSEAAAPGSKQSTETKKLSRLDILAMPRKRAGSFTVPSDSETAQSKTGFSGRSVESYRKTGAAEVRAVARKMAAAASTKQPFSRNRSSSVKYSSSSTSRRRPQGSDYTSTSEEEYGSNHSSPKHKRSHTSTATQTPRIRGSGLNRQKHSGRETDDDEDFDEHPDPYNFMAQTAEIAEIARLSQTLVKDVAILAREIHDVAGDGDSQSSSGTGPSTSLSSVPNTPASTISAREELVQHIPEASLNYQKVPPGSVELKDFDQNMNDNREEDPSRKTRTRNREEAVIFDNLMLNPVSQLSHTIRENTENLAEKMKILFQNSEKTWEEMEAKMNSENEVPILKTSNKEISSILKELRRVQKQLEVINAIIDPTGNLDVVASNNKASAAAKQSTATKVRTANTSGSALESLSPAQMRNYTQKSNCGSSSLQDSNFNPDGEKYVI</sequence>
<comment type="similarity">
    <text evidence="1">Belongs to the CEP170 family.</text>
</comment>
<feature type="compositionally biased region" description="Polar residues" evidence="2">
    <location>
        <begin position="1568"/>
        <end position="1604"/>
    </location>
</feature>
<evidence type="ECO:0000256" key="1">
    <source>
        <dbReference type="ARBA" id="ARBA00010436"/>
    </source>
</evidence>
<feature type="compositionally biased region" description="Low complexity" evidence="2">
    <location>
        <begin position="1235"/>
        <end position="1249"/>
    </location>
</feature>
<feature type="compositionally biased region" description="Basic and acidic residues" evidence="2">
    <location>
        <begin position="785"/>
        <end position="802"/>
    </location>
</feature>
<feature type="compositionally biased region" description="Basic and acidic residues" evidence="2">
    <location>
        <begin position="175"/>
        <end position="194"/>
    </location>
</feature>
<feature type="domain" description="FHA" evidence="3">
    <location>
        <begin position="23"/>
        <end position="73"/>
    </location>
</feature>
<feature type="compositionally biased region" description="Low complexity" evidence="2">
    <location>
        <begin position="490"/>
        <end position="501"/>
    </location>
</feature>
<feature type="region of interest" description="Disordered" evidence="2">
    <location>
        <begin position="346"/>
        <end position="510"/>
    </location>
</feature>
<protein>
    <submittedName>
        <fullName evidence="4">C170B protein</fullName>
    </submittedName>
</protein>
<feature type="compositionally biased region" description="Low complexity" evidence="2">
    <location>
        <begin position="547"/>
        <end position="557"/>
    </location>
</feature>
<dbReference type="InterPro" id="IPR029300">
    <property type="entry name" value="CEP170_C"/>
</dbReference>
<organism evidence="4 5">
    <name type="scientific">Rhinopomastus cyanomelas</name>
    <name type="common">Common scimitarbill</name>
    <dbReference type="NCBI Taxonomy" id="113115"/>
    <lineage>
        <taxon>Eukaryota</taxon>
        <taxon>Metazoa</taxon>
        <taxon>Chordata</taxon>
        <taxon>Craniata</taxon>
        <taxon>Vertebrata</taxon>
        <taxon>Euteleostomi</taxon>
        <taxon>Archelosauria</taxon>
        <taxon>Archosauria</taxon>
        <taxon>Dinosauria</taxon>
        <taxon>Saurischia</taxon>
        <taxon>Theropoda</taxon>
        <taxon>Coelurosauria</taxon>
        <taxon>Aves</taxon>
        <taxon>Neognathae</taxon>
        <taxon>Neoaves</taxon>
        <taxon>Telluraves</taxon>
        <taxon>Coraciimorphae</taxon>
        <taxon>Bucerotiformes</taxon>
        <taxon>Rhinopomastidae</taxon>
        <taxon>Rhinopomastus</taxon>
    </lineage>
</organism>
<feature type="compositionally biased region" description="Low complexity" evidence="2">
    <location>
        <begin position="968"/>
        <end position="978"/>
    </location>
</feature>
<evidence type="ECO:0000259" key="3">
    <source>
        <dbReference type="PROSITE" id="PS50006"/>
    </source>
</evidence>
<feature type="region of interest" description="Disordered" evidence="2">
    <location>
        <begin position="1568"/>
        <end position="1612"/>
    </location>
</feature>
<feature type="region of interest" description="Disordered" evidence="2">
    <location>
        <begin position="690"/>
        <end position="738"/>
    </location>
</feature>
<dbReference type="Pfam" id="PF00498">
    <property type="entry name" value="FHA"/>
    <property type="match status" value="1"/>
</dbReference>
<gene>
    <name evidence="4" type="primary">Cep170b</name>
    <name evidence="4" type="ORF">RHICYA_R08268</name>
</gene>
<dbReference type="EMBL" id="VXBP01004020">
    <property type="protein sequence ID" value="NXN96185.1"/>
    <property type="molecule type" value="Genomic_DNA"/>
</dbReference>
<feature type="compositionally biased region" description="Basic and acidic residues" evidence="2">
    <location>
        <begin position="144"/>
        <end position="153"/>
    </location>
</feature>
<feature type="compositionally biased region" description="Basic and acidic residues" evidence="2">
    <location>
        <begin position="389"/>
        <end position="398"/>
    </location>
</feature>
<dbReference type="PANTHER" id="PTHR15715:SF18">
    <property type="entry name" value="CENTROSOMAL PROTEIN OF 170 KDA PROTEIN B"/>
    <property type="match status" value="1"/>
</dbReference>
<accession>A0A7L1N9N4</accession>
<evidence type="ECO:0000313" key="4">
    <source>
        <dbReference type="EMBL" id="NXN96185.1"/>
    </source>
</evidence>
<dbReference type="Proteomes" id="UP000565785">
    <property type="component" value="Unassembled WGS sequence"/>
</dbReference>
<feature type="compositionally biased region" description="Basic and acidic residues" evidence="2">
    <location>
        <begin position="1038"/>
        <end position="1049"/>
    </location>
</feature>
<feature type="compositionally biased region" description="Polar residues" evidence="2">
    <location>
        <begin position="466"/>
        <end position="478"/>
    </location>
</feature>
<dbReference type="SUPFAM" id="SSF49879">
    <property type="entry name" value="SMAD/FHA domain"/>
    <property type="match status" value="1"/>
</dbReference>
<feature type="compositionally biased region" description="Basic and acidic residues" evidence="2">
    <location>
        <begin position="480"/>
        <end position="489"/>
    </location>
</feature>
<feature type="region of interest" description="Disordered" evidence="2">
    <location>
        <begin position="1415"/>
        <end position="1450"/>
    </location>
</feature>
<reference evidence="4 5" key="1">
    <citation type="submission" date="2019-09" db="EMBL/GenBank/DDBJ databases">
        <title>Bird 10,000 Genomes (B10K) Project - Family phase.</title>
        <authorList>
            <person name="Zhang G."/>
        </authorList>
    </citation>
    <scope>NUCLEOTIDE SEQUENCE [LARGE SCALE GENOMIC DNA]</scope>
    <source>
        <strain evidence="4">B10K-DU-002-35</strain>
        <tissue evidence="4">Muscle</tissue>
    </source>
</reference>
<feature type="region of interest" description="Disordered" evidence="2">
    <location>
        <begin position="968"/>
        <end position="1338"/>
    </location>
</feature>
<feature type="compositionally biased region" description="Polar residues" evidence="2">
    <location>
        <begin position="1024"/>
        <end position="1035"/>
    </location>
</feature>
<dbReference type="InterPro" id="IPR051176">
    <property type="entry name" value="Cent_Immune-Sig_Mod"/>
</dbReference>
<dbReference type="OrthoDB" id="444265at2759"/>
<feature type="compositionally biased region" description="Polar residues" evidence="2">
    <location>
        <begin position="992"/>
        <end position="1007"/>
    </location>
</feature>
<feature type="region of interest" description="Disordered" evidence="2">
    <location>
        <begin position="525"/>
        <end position="594"/>
    </location>
</feature>
<feature type="compositionally biased region" description="Basic and acidic residues" evidence="2">
    <location>
        <begin position="1427"/>
        <end position="1450"/>
    </location>
</feature>
<feature type="compositionally biased region" description="Polar residues" evidence="2">
    <location>
        <begin position="690"/>
        <end position="701"/>
    </location>
</feature>
<feature type="non-terminal residue" evidence="4">
    <location>
        <position position="1612"/>
    </location>
</feature>
<feature type="compositionally biased region" description="Polar residues" evidence="2">
    <location>
        <begin position="372"/>
        <end position="386"/>
    </location>
</feature>
<feature type="compositionally biased region" description="Polar residues" evidence="2">
    <location>
        <begin position="1208"/>
        <end position="1223"/>
    </location>
</feature>
<dbReference type="SMART" id="SM00240">
    <property type="entry name" value="FHA"/>
    <property type="match status" value="1"/>
</dbReference>
<feature type="compositionally biased region" description="Polar residues" evidence="2">
    <location>
        <begin position="578"/>
        <end position="587"/>
    </location>
</feature>
<name>A0A7L1N9N4_RHICY</name>
<dbReference type="Pfam" id="PF15308">
    <property type="entry name" value="CEP170_C"/>
    <property type="match status" value="1"/>
</dbReference>
<feature type="compositionally biased region" description="Low complexity" evidence="2">
    <location>
        <begin position="1375"/>
        <end position="1392"/>
    </location>
</feature>
<evidence type="ECO:0000313" key="5">
    <source>
        <dbReference type="Proteomes" id="UP000565785"/>
    </source>
</evidence>
<feature type="compositionally biased region" description="Polar residues" evidence="2">
    <location>
        <begin position="1124"/>
        <end position="1145"/>
    </location>
</feature>
<dbReference type="InterPro" id="IPR000253">
    <property type="entry name" value="FHA_dom"/>
</dbReference>
<proteinExistence type="inferred from homology"/>
<dbReference type="PROSITE" id="PS50006">
    <property type="entry name" value="FHA_DOMAIN"/>
    <property type="match status" value="1"/>
</dbReference>
<dbReference type="InterPro" id="IPR008984">
    <property type="entry name" value="SMAD_FHA_dom_sf"/>
</dbReference>
<dbReference type="PANTHER" id="PTHR15715">
    <property type="entry name" value="CENTROSOMAL PROTEIN OF 170 KDA"/>
    <property type="match status" value="1"/>
</dbReference>
<feature type="region of interest" description="Disordered" evidence="2">
    <location>
        <begin position="1373"/>
        <end position="1398"/>
    </location>
</feature>
<comment type="caution">
    <text evidence="4">The sequence shown here is derived from an EMBL/GenBank/DDBJ whole genome shotgun (WGS) entry which is preliminary data.</text>
</comment>
<feature type="compositionally biased region" description="Low complexity" evidence="2">
    <location>
        <begin position="1256"/>
        <end position="1270"/>
    </location>
</feature>
<feature type="region of interest" description="Disordered" evidence="2">
    <location>
        <begin position="776"/>
        <end position="802"/>
    </location>
</feature>
<feature type="region of interest" description="Disordered" evidence="2">
    <location>
        <begin position="891"/>
        <end position="928"/>
    </location>
</feature>